<sequence>MPGDEAELTQPAPEGTDEVAVLLEGDIEVLGRMPWSSNATYLVALHRDGIEARAIYKPHRGERPLWDFPSGLYRREVAAYELSESMGLHIVPTTVLRDGPFGEGSVQWFVEADFKQHYFSLHESRTDLHDQFRGMVVFDYVANNTDRKSGHCLLDARDRVWGIDHGLCFSSEFKLRTVIWEFGGDPLANEHVASLRRLVEAVPLRVAALLDDEEVAAISERAEELITDGVLPVDDSGRRYPWPLV</sequence>
<reference evidence="2" key="1">
    <citation type="submission" date="2020-05" db="EMBL/GenBank/DDBJ databases">
        <authorList>
            <person name="Chiriac C."/>
            <person name="Salcher M."/>
            <person name="Ghai R."/>
            <person name="Kavagutti S V."/>
        </authorList>
    </citation>
    <scope>NUCLEOTIDE SEQUENCE</scope>
</reference>
<proteinExistence type="predicted"/>
<name>A0A6J6SGB4_9ZZZZ</name>
<dbReference type="InterPro" id="IPR022292">
    <property type="entry name" value="CHP03843"/>
</dbReference>
<dbReference type="NCBIfam" id="TIGR03843">
    <property type="entry name" value="SCO1664 family protein"/>
    <property type="match status" value="1"/>
</dbReference>
<dbReference type="AlphaFoldDB" id="A0A6J6SGB4"/>
<organism evidence="2">
    <name type="scientific">freshwater metagenome</name>
    <dbReference type="NCBI Taxonomy" id="449393"/>
    <lineage>
        <taxon>unclassified sequences</taxon>
        <taxon>metagenomes</taxon>
        <taxon>ecological metagenomes</taxon>
    </lineage>
</organism>
<feature type="domain" description="PI3K/PI4K catalytic" evidence="1">
    <location>
        <begin position="99"/>
        <end position="175"/>
    </location>
</feature>
<evidence type="ECO:0000259" key="1">
    <source>
        <dbReference type="Pfam" id="PF00454"/>
    </source>
</evidence>
<dbReference type="EMBL" id="CAEZXX010000285">
    <property type="protein sequence ID" value="CAB4733951.1"/>
    <property type="molecule type" value="Genomic_DNA"/>
</dbReference>
<dbReference type="Pfam" id="PF00454">
    <property type="entry name" value="PI3_PI4_kinase"/>
    <property type="match status" value="1"/>
</dbReference>
<evidence type="ECO:0000313" key="2">
    <source>
        <dbReference type="EMBL" id="CAB4733951.1"/>
    </source>
</evidence>
<gene>
    <name evidence="2" type="ORF">UFOPK2602_02522</name>
</gene>
<accession>A0A6J6SGB4</accession>
<dbReference type="InterPro" id="IPR000403">
    <property type="entry name" value="PI3/4_kinase_cat_dom"/>
</dbReference>
<protein>
    <submittedName>
        <fullName evidence="2">Unannotated protein</fullName>
    </submittedName>
</protein>